<dbReference type="EMBL" id="PCSZ01000071">
    <property type="protein sequence ID" value="PIP60308.1"/>
    <property type="molecule type" value="Genomic_DNA"/>
</dbReference>
<keyword evidence="1" id="KW-0472">Membrane</keyword>
<accession>A0A2H0BTJ3</accession>
<organism evidence="2 3">
    <name type="scientific">Candidatus Uhrbacteria bacterium CG22_combo_CG10-13_8_21_14_all_47_17</name>
    <dbReference type="NCBI Taxonomy" id="1975041"/>
    <lineage>
        <taxon>Bacteria</taxon>
        <taxon>Candidatus Uhriibacteriota</taxon>
    </lineage>
</organism>
<name>A0A2H0BTJ3_9BACT</name>
<evidence type="ECO:0000313" key="2">
    <source>
        <dbReference type="EMBL" id="PIP60308.1"/>
    </source>
</evidence>
<evidence type="ECO:0000313" key="3">
    <source>
        <dbReference type="Proteomes" id="UP000231581"/>
    </source>
</evidence>
<feature type="transmembrane region" description="Helical" evidence="1">
    <location>
        <begin position="130"/>
        <end position="152"/>
    </location>
</feature>
<feature type="transmembrane region" description="Helical" evidence="1">
    <location>
        <begin position="60"/>
        <end position="80"/>
    </location>
</feature>
<comment type="caution">
    <text evidence="2">The sequence shown here is derived from an EMBL/GenBank/DDBJ whole genome shotgun (WGS) entry which is preliminary data.</text>
</comment>
<proteinExistence type="predicted"/>
<dbReference type="Proteomes" id="UP000231581">
    <property type="component" value="Unassembled WGS sequence"/>
</dbReference>
<keyword evidence="1" id="KW-0812">Transmembrane</keyword>
<dbReference type="AlphaFoldDB" id="A0A2H0BTJ3"/>
<gene>
    <name evidence="2" type="ORF">COX00_03920</name>
</gene>
<evidence type="ECO:0000256" key="1">
    <source>
        <dbReference type="SAM" id="Phobius"/>
    </source>
</evidence>
<reference evidence="2 3" key="1">
    <citation type="submission" date="2017-09" db="EMBL/GenBank/DDBJ databases">
        <title>Depth-based differentiation of microbial function through sediment-hosted aquifers and enrichment of novel symbionts in the deep terrestrial subsurface.</title>
        <authorList>
            <person name="Probst A.J."/>
            <person name="Ladd B."/>
            <person name="Jarett J.K."/>
            <person name="Geller-Mcgrath D.E."/>
            <person name="Sieber C.M."/>
            <person name="Emerson J.B."/>
            <person name="Anantharaman K."/>
            <person name="Thomas B.C."/>
            <person name="Malmstrom R."/>
            <person name="Stieglmeier M."/>
            <person name="Klingl A."/>
            <person name="Woyke T."/>
            <person name="Ryan C.M."/>
            <person name="Banfield J.F."/>
        </authorList>
    </citation>
    <scope>NUCLEOTIDE SEQUENCE [LARGE SCALE GENOMIC DNA]</scope>
    <source>
        <strain evidence="2">CG22_combo_CG10-13_8_21_14_all_47_17</strain>
    </source>
</reference>
<sequence length="188" mass="21502">MTSKLPTELLYVQDLMTRLPSEHERILTHEIRTRARENLQCRAIRQLMNVQAWSSLRRGVVIAIATFILLAAFGELIGLAKWVQDLRAYSVHIPAPIGQGLLLSVNEFIPQSAIVDLAARFPAYGVVESAIVSLLVLVFLIAWRAYSGYFLFRQGRELKKFSREIEQELTVLREWQKEKAVDEPPKKT</sequence>
<keyword evidence="1" id="KW-1133">Transmembrane helix</keyword>
<protein>
    <submittedName>
        <fullName evidence="2">Uncharacterized protein</fullName>
    </submittedName>
</protein>